<comment type="caution">
    <text evidence="1">The sequence shown here is derived from an EMBL/GenBank/DDBJ whole genome shotgun (WGS) entry which is preliminary data.</text>
</comment>
<reference evidence="1 2" key="1">
    <citation type="journal article" date="2015" name="Genome Biol. Evol.">
        <title>Comparative Genomics of a Bacterivorous Green Alga Reveals Evolutionary Causalities and Consequences of Phago-Mixotrophic Mode of Nutrition.</title>
        <authorList>
            <person name="Burns J.A."/>
            <person name="Paasch A."/>
            <person name="Narechania A."/>
            <person name="Kim E."/>
        </authorList>
    </citation>
    <scope>NUCLEOTIDE SEQUENCE [LARGE SCALE GENOMIC DNA]</scope>
    <source>
        <strain evidence="1 2">PLY_AMNH</strain>
    </source>
</reference>
<dbReference type="Proteomes" id="UP001190700">
    <property type="component" value="Unassembled WGS sequence"/>
</dbReference>
<sequence length="117" mass="13830">MYNGRRMVLFREEVKEDWFATDASGKQGMGAVLDEKYFLFSWDDVKRMVQRPWFPFQKGKKATHHINYLELFTVWWAVALWGAQLSGRTVVVCIDNQCALRQVDKLWVPVDYLPLLE</sequence>
<evidence type="ECO:0000313" key="1">
    <source>
        <dbReference type="EMBL" id="KAK3279637.1"/>
    </source>
</evidence>
<protein>
    <submittedName>
        <fullName evidence="1">Uncharacterized protein</fullName>
    </submittedName>
</protein>
<name>A0AAE0GK81_9CHLO</name>
<organism evidence="1 2">
    <name type="scientific">Cymbomonas tetramitiformis</name>
    <dbReference type="NCBI Taxonomy" id="36881"/>
    <lineage>
        <taxon>Eukaryota</taxon>
        <taxon>Viridiplantae</taxon>
        <taxon>Chlorophyta</taxon>
        <taxon>Pyramimonadophyceae</taxon>
        <taxon>Pyramimonadales</taxon>
        <taxon>Pyramimonadaceae</taxon>
        <taxon>Cymbomonas</taxon>
    </lineage>
</organism>
<accession>A0AAE0GK81</accession>
<evidence type="ECO:0000313" key="2">
    <source>
        <dbReference type="Proteomes" id="UP001190700"/>
    </source>
</evidence>
<proteinExistence type="predicted"/>
<keyword evidence="2" id="KW-1185">Reference proteome</keyword>
<dbReference type="AlphaFoldDB" id="A0AAE0GK81"/>
<dbReference type="EMBL" id="LGRX02004755">
    <property type="protein sequence ID" value="KAK3279637.1"/>
    <property type="molecule type" value="Genomic_DNA"/>
</dbReference>
<gene>
    <name evidence="1" type="ORF">CYMTET_12499</name>
</gene>